<gene>
    <name evidence="1" type="ORF">BAY60_16940</name>
</gene>
<comment type="caution">
    <text evidence="1">The sequence shown here is derived from an EMBL/GenBank/DDBJ whole genome shotgun (WGS) entry which is preliminary data.</text>
</comment>
<organism evidence="1 2">
    <name type="scientific">Prauserella muralis</name>
    <dbReference type="NCBI Taxonomy" id="588067"/>
    <lineage>
        <taxon>Bacteria</taxon>
        <taxon>Bacillati</taxon>
        <taxon>Actinomycetota</taxon>
        <taxon>Actinomycetes</taxon>
        <taxon>Pseudonocardiales</taxon>
        <taxon>Pseudonocardiaceae</taxon>
        <taxon>Prauserella</taxon>
    </lineage>
</organism>
<protein>
    <submittedName>
        <fullName evidence="1">Uncharacterized protein</fullName>
    </submittedName>
</protein>
<proteinExistence type="predicted"/>
<evidence type="ECO:0000313" key="2">
    <source>
        <dbReference type="Proteomes" id="UP000249915"/>
    </source>
</evidence>
<evidence type="ECO:0000313" key="1">
    <source>
        <dbReference type="EMBL" id="PXY28028.1"/>
    </source>
</evidence>
<dbReference type="RefSeq" id="WP_112282038.1">
    <property type="nucleotide sequence ID" value="NZ_MASW01000002.1"/>
</dbReference>
<sequence length="124" mass="12850">MAEVAVTTGGTAAVSPVPAEAFAVSPELASDAFRRLSQLQDVVGQMVRQAKVLGRSVPLGGGYAGEVGEFMARYGLDGDGSAVASLTRFGRELENLKTQITVALERYEREDEAAADGVDCKGGG</sequence>
<dbReference type="OrthoDB" id="3689232at2"/>
<name>A0A2V4B3R4_9PSEU</name>
<dbReference type="AlphaFoldDB" id="A0A2V4B3R4"/>
<accession>A0A2V4B3R4</accession>
<keyword evidence="2" id="KW-1185">Reference proteome</keyword>
<dbReference type="EMBL" id="MASW01000002">
    <property type="protein sequence ID" value="PXY28028.1"/>
    <property type="molecule type" value="Genomic_DNA"/>
</dbReference>
<dbReference type="Proteomes" id="UP000249915">
    <property type="component" value="Unassembled WGS sequence"/>
</dbReference>
<reference evidence="1 2" key="1">
    <citation type="submission" date="2016-07" db="EMBL/GenBank/DDBJ databases">
        <title>Draft genome sequence of Prauserella muralis DSM 45305, isolated from a mould-covered wall in an indoor environment.</title>
        <authorList>
            <person name="Ruckert C."/>
            <person name="Albersmeier A."/>
            <person name="Jiang C.-L."/>
            <person name="Jiang Y."/>
            <person name="Kalinowski J."/>
            <person name="Schneider O."/>
            <person name="Winkler A."/>
            <person name="Zotchev S.B."/>
        </authorList>
    </citation>
    <scope>NUCLEOTIDE SEQUENCE [LARGE SCALE GENOMIC DNA]</scope>
    <source>
        <strain evidence="1 2">DSM 45305</strain>
    </source>
</reference>